<feature type="transmembrane region" description="Helical" evidence="6">
    <location>
        <begin position="74"/>
        <end position="92"/>
    </location>
</feature>
<dbReference type="PANTHER" id="PTHR30474">
    <property type="entry name" value="CELL CYCLE PROTEIN"/>
    <property type="match status" value="1"/>
</dbReference>
<dbReference type="GO" id="GO:0005886">
    <property type="term" value="C:plasma membrane"/>
    <property type="evidence" value="ECO:0007669"/>
    <property type="project" value="TreeGrafter"/>
</dbReference>
<feature type="transmembrane region" description="Helical" evidence="6">
    <location>
        <begin position="381"/>
        <end position="402"/>
    </location>
</feature>
<dbReference type="EMBL" id="DPMF01000317">
    <property type="protein sequence ID" value="HCV82118.1"/>
    <property type="molecule type" value="Genomic_DNA"/>
</dbReference>
<dbReference type="InterPro" id="IPR011923">
    <property type="entry name" value="RodA/MrdB"/>
</dbReference>
<gene>
    <name evidence="7" type="ORF">DGQ38_13815</name>
</gene>
<feature type="transmembrane region" description="Helical" evidence="6">
    <location>
        <begin position="163"/>
        <end position="180"/>
    </location>
</feature>
<comment type="subcellular location">
    <subcellularLocation>
        <location evidence="1">Membrane</location>
        <topology evidence="1">Multi-pass membrane protein</topology>
    </subcellularLocation>
</comment>
<evidence type="ECO:0000256" key="5">
    <source>
        <dbReference type="ARBA" id="ARBA00023136"/>
    </source>
</evidence>
<feature type="transmembrane region" description="Helical" evidence="6">
    <location>
        <begin position="186"/>
        <end position="215"/>
    </location>
</feature>
<feature type="transmembrane region" description="Helical" evidence="6">
    <location>
        <begin position="222"/>
        <end position="243"/>
    </location>
</feature>
<accession>A0A3D5J345</accession>
<dbReference type="GO" id="GO:0015648">
    <property type="term" value="F:lipid-linked peptidoglycan transporter activity"/>
    <property type="evidence" value="ECO:0007669"/>
    <property type="project" value="TreeGrafter"/>
</dbReference>
<reference evidence="7 8" key="1">
    <citation type="journal article" date="2018" name="Nat. Biotechnol.">
        <title>A standardized bacterial taxonomy based on genome phylogeny substantially revises the tree of life.</title>
        <authorList>
            <person name="Parks D.H."/>
            <person name="Chuvochina M."/>
            <person name="Waite D.W."/>
            <person name="Rinke C."/>
            <person name="Skarshewski A."/>
            <person name="Chaumeil P.A."/>
            <person name="Hugenholtz P."/>
        </authorList>
    </citation>
    <scope>NUCLEOTIDE SEQUENCE [LARGE SCALE GENOMIC DNA]</scope>
    <source>
        <strain evidence="7">UBA9359</strain>
    </source>
</reference>
<evidence type="ECO:0000256" key="6">
    <source>
        <dbReference type="SAM" id="Phobius"/>
    </source>
</evidence>
<evidence type="ECO:0000256" key="2">
    <source>
        <dbReference type="ARBA" id="ARBA00022692"/>
    </source>
</evidence>
<evidence type="ECO:0000313" key="7">
    <source>
        <dbReference type="EMBL" id="HCV82118.1"/>
    </source>
</evidence>
<dbReference type="Pfam" id="PF01098">
    <property type="entry name" value="FTSW_RODA_SPOVE"/>
    <property type="match status" value="2"/>
</dbReference>
<evidence type="ECO:0000313" key="8">
    <source>
        <dbReference type="Proteomes" id="UP000264330"/>
    </source>
</evidence>
<organism evidence="7 8">
    <name type="scientific">Zunongwangia profunda</name>
    <dbReference type="NCBI Taxonomy" id="398743"/>
    <lineage>
        <taxon>Bacteria</taxon>
        <taxon>Pseudomonadati</taxon>
        <taxon>Bacteroidota</taxon>
        <taxon>Flavobacteriia</taxon>
        <taxon>Flavobacteriales</taxon>
        <taxon>Flavobacteriaceae</taxon>
        <taxon>Zunongwangia</taxon>
    </lineage>
</organism>
<feature type="transmembrane region" description="Helical" evidence="6">
    <location>
        <begin position="138"/>
        <end position="156"/>
    </location>
</feature>
<feature type="transmembrane region" description="Helical" evidence="6">
    <location>
        <begin position="347"/>
        <end position="369"/>
    </location>
</feature>
<comment type="caution">
    <text evidence="7">The sequence shown here is derived from an EMBL/GenBank/DDBJ whole genome shotgun (WGS) entry which is preliminary data.</text>
</comment>
<proteinExistence type="predicted"/>
<evidence type="ECO:0000256" key="1">
    <source>
        <dbReference type="ARBA" id="ARBA00004141"/>
    </source>
</evidence>
<feature type="transmembrane region" description="Helical" evidence="6">
    <location>
        <begin position="315"/>
        <end position="335"/>
    </location>
</feature>
<evidence type="ECO:0000256" key="3">
    <source>
        <dbReference type="ARBA" id="ARBA00022960"/>
    </source>
</evidence>
<dbReference type="GO" id="GO:0008360">
    <property type="term" value="P:regulation of cell shape"/>
    <property type="evidence" value="ECO:0007669"/>
    <property type="project" value="UniProtKB-KW"/>
</dbReference>
<keyword evidence="2 6" id="KW-0812">Transmembrane</keyword>
<feature type="transmembrane region" description="Helical" evidence="6">
    <location>
        <begin position="49"/>
        <end position="67"/>
    </location>
</feature>
<sequence>MFVEFWQKIKSSPLSILIFSILLLFLGLASLYSIALVQQQPPPNAFSKQLLFLIPAFLLMIIMTILSKRLIHKYIYLIYGIILIAVSLPFLGEQVSGAYRWINTGLKFTVQPSEIAKWVIVIALARYLSDHNLQMRNFASMLVPLIIALIPTLIVINQPDLGTALVMMLPVITMLFWVGARPYHLFLLIAPFLSILTAFNVTVFTSWAIILALIVYISKPQLWNGVTLYFGNIFLGLIFPFMWDLLRPHQKSRLLTFINPDLDPLGAGYQIIQSKTALGSGGFLGKGWGEGTQTHLKFLPVQESDFIVSVIGEEFGFITLLAMLSVFIWMIIKILKLAFSASDRFSGLILIGISTIFAAHLFVNCGMTSGLIPVKGLPLPFISYGGSFLVSCYMMVGLVLNFGREEID</sequence>
<keyword evidence="3" id="KW-0133">Cell shape</keyword>
<dbReference type="InterPro" id="IPR001182">
    <property type="entry name" value="FtsW/RodA"/>
</dbReference>
<name>A0A3D5J345_9FLAO</name>
<dbReference type="Proteomes" id="UP000264330">
    <property type="component" value="Unassembled WGS sequence"/>
</dbReference>
<dbReference type="NCBIfam" id="NF037961">
    <property type="entry name" value="RodA_shape"/>
    <property type="match status" value="1"/>
</dbReference>
<dbReference type="GO" id="GO:0051301">
    <property type="term" value="P:cell division"/>
    <property type="evidence" value="ECO:0007669"/>
    <property type="project" value="InterPro"/>
</dbReference>
<protein>
    <submittedName>
        <fullName evidence="7">Rod shape-determining protein RodA</fullName>
    </submittedName>
</protein>
<dbReference type="GO" id="GO:0032153">
    <property type="term" value="C:cell division site"/>
    <property type="evidence" value="ECO:0007669"/>
    <property type="project" value="TreeGrafter"/>
</dbReference>
<dbReference type="AlphaFoldDB" id="A0A3D5J345"/>
<dbReference type="NCBIfam" id="TIGR02210">
    <property type="entry name" value="rodA_shape"/>
    <property type="match status" value="1"/>
</dbReference>
<evidence type="ECO:0000256" key="4">
    <source>
        <dbReference type="ARBA" id="ARBA00022989"/>
    </source>
</evidence>
<keyword evidence="4 6" id="KW-1133">Transmembrane helix</keyword>
<dbReference type="PANTHER" id="PTHR30474:SF1">
    <property type="entry name" value="PEPTIDOGLYCAN GLYCOSYLTRANSFERASE MRDB"/>
    <property type="match status" value="1"/>
</dbReference>
<keyword evidence="5 6" id="KW-0472">Membrane</keyword>